<protein>
    <submittedName>
        <fullName evidence="1">Quinohemoprotein amine dehydrogenase subunit beta</fullName>
    </submittedName>
</protein>
<evidence type="ECO:0000313" key="1">
    <source>
        <dbReference type="EMBL" id="PLX61238.1"/>
    </source>
</evidence>
<reference evidence="1 2" key="1">
    <citation type="submission" date="2017-11" db="EMBL/GenBank/DDBJ databases">
        <title>Genome-resolved metagenomics identifies genetic mobility, metabolic interactions, and unexpected diversity in perchlorate-reducing communities.</title>
        <authorList>
            <person name="Barnum T.P."/>
            <person name="Figueroa I.A."/>
            <person name="Carlstrom C.I."/>
            <person name="Lucas L.N."/>
            <person name="Engelbrektson A.L."/>
            <person name="Coates J.D."/>
        </authorList>
    </citation>
    <scope>NUCLEOTIDE SEQUENCE [LARGE SCALE GENOMIC DNA]</scope>
    <source>
        <strain evidence="1">BM301</strain>
    </source>
</reference>
<sequence length="379" mass="41981">MSLMKTKKRTVRALLALAGVGVILSGCHGNVKQAATTAPHEYLLTVTRPNQLQVIDTQTNSITRSCDVPGYFGAGSIAMSPDGRIAYVLSNKWEDIYGFDITDCKMVFSAKQSSSDVIVKTFFSLAVSPDGKELYTVQNPVRELDDRYEVMQPQLAVFDTTAGLDVQPSRSWPVDRRITKIATLDNGEVVLGGADLKAIDPRTGTVRVISKLQNWERGARWLTPDAFAVSSQGEHVGEYIMAYVTAEFKDDSMNFETADWWWGMSRVDLKSGAVEQMETVPFQFIVFSWVSDPHDSNIIYGAFNTLSKHNINEKKTLAVTDMDHTYYTINMTSDGSTLYVGGTSSDISVHDPETLKKIGSIQLPGDMSTADMRLVRLQE</sequence>
<dbReference type="InterPro" id="IPR051200">
    <property type="entry name" value="Host-pathogen_enzymatic-act"/>
</dbReference>
<dbReference type="PANTHER" id="PTHR47197">
    <property type="entry name" value="PROTEIN NIRF"/>
    <property type="match status" value="1"/>
</dbReference>
<dbReference type="SUPFAM" id="SSF50969">
    <property type="entry name" value="YVTN repeat-like/Quinoprotein amine dehydrogenase"/>
    <property type="match status" value="1"/>
</dbReference>
<name>A0A2N6CVL1_9GAMM</name>
<dbReference type="STRING" id="1111735.GCA_000428045_00626"/>
<dbReference type="InterPro" id="IPR015943">
    <property type="entry name" value="WD40/YVTN_repeat-like_dom_sf"/>
</dbReference>
<proteinExistence type="predicted"/>
<dbReference type="PANTHER" id="PTHR47197:SF3">
    <property type="entry name" value="DIHYDRO-HEME D1 DEHYDROGENASE"/>
    <property type="match status" value="1"/>
</dbReference>
<dbReference type="Gene3D" id="2.130.10.10">
    <property type="entry name" value="YVTN repeat-like/Quinoprotein amine dehydrogenase"/>
    <property type="match status" value="1"/>
</dbReference>
<dbReference type="InterPro" id="IPR011044">
    <property type="entry name" value="Quino_amine_DH_bsu"/>
</dbReference>
<dbReference type="AlphaFoldDB" id="A0A2N6CVL1"/>
<dbReference type="Proteomes" id="UP000235015">
    <property type="component" value="Unassembled WGS sequence"/>
</dbReference>
<gene>
    <name evidence="1" type="primary">peaD</name>
    <name evidence="1" type="ORF">C0630_11835</name>
</gene>
<organism evidence="1 2">
    <name type="scientific">Sedimenticola selenatireducens</name>
    <dbReference type="NCBI Taxonomy" id="191960"/>
    <lineage>
        <taxon>Bacteria</taxon>
        <taxon>Pseudomonadati</taxon>
        <taxon>Pseudomonadota</taxon>
        <taxon>Gammaproteobacteria</taxon>
        <taxon>Chromatiales</taxon>
        <taxon>Sedimenticolaceae</taxon>
        <taxon>Sedimenticola</taxon>
    </lineage>
</organism>
<evidence type="ECO:0000313" key="2">
    <source>
        <dbReference type="Proteomes" id="UP000235015"/>
    </source>
</evidence>
<dbReference type="EMBL" id="PKUN01000021">
    <property type="protein sequence ID" value="PLX61238.1"/>
    <property type="molecule type" value="Genomic_DNA"/>
</dbReference>
<accession>A0A2N6CVL1</accession>
<comment type="caution">
    <text evidence="1">The sequence shown here is derived from an EMBL/GenBank/DDBJ whole genome shotgun (WGS) entry which is preliminary data.</text>
</comment>
<dbReference type="InterPro" id="IPR023879">
    <property type="entry name" value="QH-AmDH_bsu"/>
</dbReference>
<dbReference type="PROSITE" id="PS51257">
    <property type="entry name" value="PROKAR_LIPOPROTEIN"/>
    <property type="match status" value="1"/>
</dbReference>
<dbReference type="NCBIfam" id="TIGR03907">
    <property type="entry name" value="QH_beta"/>
    <property type="match status" value="1"/>
</dbReference>